<keyword evidence="6" id="KW-0520">NAD</keyword>
<gene>
    <name evidence="10" type="ORF">BFS30_17895</name>
</gene>
<dbReference type="PANTHER" id="PTHR43706:SF47">
    <property type="entry name" value="EXTERNAL NADH-UBIQUINONE OXIDOREDUCTASE 1, MITOCHONDRIAL-RELATED"/>
    <property type="match status" value="1"/>
</dbReference>
<evidence type="ECO:0000313" key="11">
    <source>
        <dbReference type="Proteomes" id="UP000094313"/>
    </source>
</evidence>
<dbReference type="RefSeq" id="WP_069380542.1">
    <property type="nucleotide sequence ID" value="NZ_CP017141.1"/>
</dbReference>
<evidence type="ECO:0000256" key="8">
    <source>
        <dbReference type="SAM" id="Phobius"/>
    </source>
</evidence>
<keyword evidence="3" id="KW-0285">Flavoprotein</keyword>
<protein>
    <recommendedName>
        <fullName evidence="2">NADH:ubiquinone reductase (non-electrogenic)</fullName>
        <ecNumber evidence="2">1.6.5.9</ecNumber>
    </recommendedName>
</protein>
<keyword evidence="8" id="KW-0472">Membrane</keyword>
<proteinExistence type="inferred from homology"/>
<evidence type="ECO:0000256" key="4">
    <source>
        <dbReference type="ARBA" id="ARBA00022827"/>
    </source>
</evidence>
<accession>A0A1D7QJM4</accession>
<comment type="similarity">
    <text evidence="1">Belongs to the NADH dehydrogenase family.</text>
</comment>
<evidence type="ECO:0000256" key="3">
    <source>
        <dbReference type="ARBA" id="ARBA00022630"/>
    </source>
</evidence>
<keyword evidence="8" id="KW-1133">Transmembrane helix</keyword>
<dbReference type="SUPFAM" id="SSF51905">
    <property type="entry name" value="FAD/NAD(P)-binding domain"/>
    <property type="match status" value="1"/>
</dbReference>
<dbReference type="GO" id="GO:0050136">
    <property type="term" value="F:NADH dehydrogenase (quinone) (non-electrogenic) activity"/>
    <property type="evidence" value="ECO:0007669"/>
    <property type="project" value="UniProtKB-EC"/>
</dbReference>
<dbReference type="AlphaFoldDB" id="A0A1D7QJM4"/>
<keyword evidence="5" id="KW-0560">Oxidoreductase</keyword>
<keyword evidence="11" id="KW-1185">Reference proteome</keyword>
<comment type="catalytic activity">
    <reaction evidence="7">
        <text>a quinone + NADH + H(+) = a quinol + NAD(+)</text>
        <dbReference type="Rhea" id="RHEA:46160"/>
        <dbReference type="ChEBI" id="CHEBI:15378"/>
        <dbReference type="ChEBI" id="CHEBI:24646"/>
        <dbReference type="ChEBI" id="CHEBI:57540"/>
        <dbReference type="ChEBI" id="CHEBI:57945"/>
        <dbReference type="ChEBI" id="CHEBI:132124"/>
        <dbReference type="EC" id="1.6.5.9"/>
    </reaction>
</comment>
<dbReference type="PANTHER" id="PTHR43706">
    <property type="entry name" value="NADH DEHYDROGENASE"/>
    <property type="match status" value="1"/>
</dbReference>
<dbReference type="InterPro" id="IPR023753">
    <property type="entry name" value="FAD/NAD-binding_dom"/>
</dbReference>
<evidence type="ECO:0000313" key="10">
    <source>
        <dbReference type="EMBL" id="AOM78878.1"/>
    </source>
</evidence>
<dbReference type="OrthoDB" id="9781621at2"/>
<dbReference type="EC" id="1.6.5.9" evidence="2"/>
<reference evidence="10 11" key="1">
    <citation type="submission" date="2016-08" db="EMBL/GenBank/DDBJ databases">
        <authorList>
            <person name="Seilhamer J.J."/>
        </authorList>
    </citation>
    <scope>NUCLEOTIDE SEQUENCE [LARGE SCALE GENOMIC DNA]</scope>
    <source>
        <strain evidence="10 11">DX4</strain>
    </source>
</reference>
<evidence type="ECO:0000256" key="2">
    <source>
        <dbReference type="ARBA" id="ARBA00012637"/>
    </source>
</evidence>
<evidence type="ECO:0000256" key="6">
    <source>
        <dbReference type="ARBA" id="ARBA00023027"/>
    </source>
</evidence>
<name>A0A1D7QJM4_9SPHI</name>
<dbReference type="EMBL" id="CP017141">
    <property type="protein sequence ID" value="AOM78878.1"/>
    <property type="molecule type" value="Genomic_DNA"/>
</dbReference>
<feature type="transmembrane region" description="Helical" evidence="8">
    <location>
        <begin position="375"/>
        <end position="392"/>
    </location>
</feature>
<dbReference type="PRINTS" id="PR00411">
    <property type="entry name" value="PNDRDTASEI"/>
</dbReference>
<keyword evidence="8" id="KW-0812">Transmembrane</keyword>
<dbReference type="Pfam" id="PF07992">
    <property type="entry name" value="Pyr_redox_2"/>
    <property type="match status" value="1"/>
</dbReference>
<dbReference type="PRINTS" id="PR00368">
    <property type="entry name" value="FADPNR"/>
</dbReference>
<organism evidence="10 11">
    <name type="scientific">Pedobacter steynii</name>
    <dbReference type="NCBI Taxonomy" id="430522"/>
    <lineage>
        <taxon>Bacteria</taxon>
        <taxon>Pseudomonadati</taxon>
        <taxon>Bacteroidota</taxon>
        <taxon>Sphingobacteriia</taxon>
        <taxon>Sphingobacteriales</taxon>
        <taxon>Sphingobacteriaceae</taxon>
        <taxon>Pedobacter</taxon>
    </lineage>
</organism>
<dbReference type="Proteomes" id="UP000094313">
    <property type="component" value="Chromosome"/>
</dbReference>
<feature type="domain" description="FAD/NAD(P)-binding" evidence="9">
    <location>
        <begin position="7"/>
        <end position="328"/>
    </location>
</feature>
<dbReference type="KEGG" id="psty:BFS30_17895"/>
<dbReference type="Gene3D" id="3.50.50.100">
    <property type="match status" value="1"/>
</dbReference>
<dbReference type="InterPro" id="IPR036188">
    <property type="entry name" value="FAD/NAD-bd_sf"/>
</dbReference>
<keyword evidence="4" id="KW-0274">FAD</keyword>
<evidence type="ECO:0000256" key="1">
    <source>
        <dbReference type="ARBA" id="ARBA00005272"/>
    </source>
</evidence>
<evidence type="ECO:0000256" key="7">
    <source>
        <dbReference type="ARBA" id="ARBA00047599"/>
    </source>
</evidence>
<evidence type="ECO:0000259" key="9">
    <source>
        <dbReference type="Pfam" id="PF07992"/>
    </source>
</evidence>
<sequence length="424" mass="46838">MKPTLGRIVIVGGGFAGLNLAKKLARYDHSEIILVDKNNYHFFPPLLYQVSTAFIEASNISYPFRRMFQSKPQFSFHMGSLLGIDLTSNTVHTDHGSLSYDQLVLAMGTETNYFGLENVKINALPMKSIDDALELRNHVLLRLEEAARSEDAREREQLGNIVIAGGGPTGVEIAGMLAEMGGNIVRKDYPTAARKGLGKIYLVDALDRLLAPMSNRSQQEAAKVLNKLGVRILLNTTVKDYIAGEVVFANGETIPCATLIWTSGVIAREVPGIPAEAIGKGRRILVDLFNKVNGLENVFAIGDMCLQLGDPNFPNGHPQLAQVAIQQGALLAKNLLKISQAKPPVPFYYKDKGTMAIIAKFKAVVDLPSGFFKGFFAWLVWLFIHIIPIAGFRNKLKLAFNWFWSFATNDPTLRLIIRPEKIDK</sequence>
<evidence type="ECO:0000256" key="5">
    <source>
        <dbReference type="ARBA" id="ARBA00023002"/>
    </source>
</evidence>
<dbReference type="InterPro" id="IPR045024">
    <property type="entry name" value="NDH-2"/>
</dbReference>